<evidence type="ECO:0000313" key="1">
    <source>
        <dbReference type="EMBL" id="MDN4163819.1"/>
    </source>
</evidence>
<dbReference type="SUPFAM" id="SSF53187">
    <property type="entry name" value="Zn-dependent exopeptidases"/>
    <property type="match status" value="1"/>
</dbReference>
<comment type="caution">
    <text evidence="1">The sequence shown here is derived from an EMBL/GenBank/DDBJ whole genome shotgun (WGS) entry which is preliminary data.</text>
</comment>
<accession>A0ABT8F0E7</accession>
<dbReference type="EMBL" id="JAUHJR010000311">
    <property type="protein sequence ID" value="MDN4163819.1"/>
    <property type="molecule type" value="Genomic_DNA"/>
</dbReference>
<organism evidence="1 2">
    <name type="scientific">Nocardioides abyssi</name>
    <dbReference type="NCBI Taxonomy" id="3058370"/>
    <lineage>
        <taxon>Bacteria</taxon>
        <taxon>Bacillati</taxon>
        <taxon>Actinomycetota</taxon>
        <taxon>Actinomycetes</taxon>
        <taxon>Propionibacteriales</taxon>
        <taxon>Nocardioidaceae</taxon>
        <taxon>Nocardioides</taxon>
    </lineage>
</organism>
<evidence type="ECO:0000313" key="2">
    <source>
        <dbReference type="Proteomes" id="UP001168537"/>
    </source>
</evidence>
<name>A0ABT8F0E7_9ACTN</name>
<proteinExistence type="predicted"/>
<dbReference type="Gene3D" id="3.40.630.10">
    <property type="entry name" value="Zn peptidases"/>
    <property type="match status" value="1"/>
</dbReference>
<feature type="non-terminal residue" evidence="1">
    <location>
        <position position="1"/>
    </location>
</feature>
<feature type="non-terminal residue" evidence="1">
    <location>
        <position position="71"/>
    </location>
</feature>
<gene>
    <name evidence="1" type="ORF">QWY29_20850</name>
</gene>
<protein>
    <submittedName>
        <fullName evidence="1">Dipeptidase</fullName>
    </submittedName>
</protein>
<keyword evidence="2" id="KW-1185">Reference proteome</keyword>
<reference evidence="1" key="1">
    <citation type="submission" date="2023-06" db="EMBL/GenBank/DDBJ databases">
        <title>Draft genome sequence of Nocardioides sp. SOB72.</title>
        <authorList>
            <person name="Zhang G."/>
        </authorList>
    </citation>
    <scope>NUCLEOTIDE SEQUENCE</scope>
    <source>
        <strain evidence="1">SOB72</strain>
    </source>
</reference>
<sequence>DPARAAEVQRSAEAVAELFRAVGFATVDIVSAAGGAPAVIAHKPGPEGAPTVLLYAHHDVQPENDHADWDS</sequence>
<dbReference type="Proteomes" id="UP001168537">
    <property type="component" value="Unassembled WGS sequence"/>
</dbReference>